<keyword evidence="2 3" id="KW-0175">Coiled coil</keyword>
<accession>A0AAN9YZJ0</accession>
<dbReference type="EMBL" id="JAZDUA010000285">
    <property type="protein sequence ID" value="KAK7862243.1"/>
    <property type="molecule type" value="Genomic_DNA"/>
</dbReference>
<feature type="region of interest" description="Disordered" evidence="4">
    <location>
        <begin position="1"/>
        <end position="46"/>
    </location>
</feature>
<feature type="compositionally biased region" description="Polar residues" evidence="4">
    <location>
        <begin position="324"/>
        <end position="335"/>
    </location>
</feature>
<comment type="caution">
    <text evidence="5">The sequence shown here is derived from an EMBL/GenBank/DDBJ whole genome shotgun (WGS) entry which is preliminary data.</text>
</comment>
<dbReference type="InterPro" id="IPR007327">
    <property type="entry name" value="TPD52"/>
</dbReference>
<organism evidence="5 6">
    <name type="scientific">Gryllus longicercus</name>
    <dbReference type="NCBI Taxonomy" id="2509291"/>
    <lineage>
        <taxon>Eukaryota</taxon>
        <taxon>Metazoa</taxon>
        <taxon>Ecdysozoa</taxon>
        <taxon>Arthropoda</taxon>
        <taxon>Hexapoda</taxon>
        <taxon>Insecta</taxon>
        <taxon>Pterygota</taxon>
        <taxon>Neoptera</taxon>
        <taxon>Polyneoptera</taxon>
        <taxon>Orthoptera</taxon>
        <taxon>Ensifera</taxon>
        <taxon>Gryllidea</taxon>
        <taxon>Grylloidea</taxon>
        <taxon>Gryllidae</taxon>
        <taxon>Gryllinae</taxon>
        <taxon>Gryllus</taxon>
    </lineage>
</organism>
<evidence type="ECO:0000313" key="5">
    <source>
        <dbReference type="EMBL" id="KAK7862243.1"/>
    </source>
</evidence>
<dbReference type="GO" id="GO:0005737">
    <property type="term" value="C:cytoplasm"/>
    <property type="evidence" value="ECO:0007669"/>
    <property type="project" value="TreeGrafter"/>
</dbReference>
<evidence type="ECO:0000256" key="1">
    <source>
        <dbReference type="ARBA" id="ARBA00005702"/>
    </source>
</evidence>
<evidence type="ECO:0000256" key="2">
    <source>
        <dbReference type="ARBA" id="ARBA00023054"/>
    </source>
</evidence>
<evidence type="ECO:0008006" key="7">
    <source>
        <dbReference type="Google" id="ProtNLM"/>
    </source>
</evidence>
<dbReference type="AlphaFoldDB" id="A0AAN9YZJ0"/>
<proteinExistence type="inferred from homology"/>
<feature type="coiled-coil region" evidence="3">
    <location>
        <begin position="181"/>
        <end position="222"/>
    </location>
</feature>
<dbReference type="PANTHER" id="PTHR19307:SF14">
    <property type="entry name" value="TUMOR PROTEIN D52"/>
    <property type="match status" value="1"/>
</dbReference>
<evidence type="ECO:0000256" key="4">
    <source>
        <dbReference type="SAM" id="MobiDB-lite"/>
    </source>
</evidence>
<gene>
    <name evidence="5" type="ORF">R5R35_008123</name>
</gene>
<dbReference type="PANTHER" id="PTHR19307">
    <property type="entry name" value="TUMOR PROTEIN D52"/>
    <property type="match status" value="1"/>
</dbReference>
<dbReference type="Proteomes" id="UP001378592">
    <property type="component" value="Unassembled WGS sequence"/>
</dbReference>
<reference evidence="5 6" key="1">
    <citation type="submission" date="2024-03" db="EMBL/GenBank/DDBJ databases">
        <title>The genome assembly and annotation of the cricket Gryllus longicercus Weissman &amp; Gray.</title>
        <authorList>
            <person name="Szrajer S."/>
            <person name="Gray D."/>
            <person name="Ylla G."/>
        </authorList>
    </citation>
    <scope>NUCLEOTIDE SEQUENCE [LARGE SCALE GENOMIC DNA]</scope>
    <source>
        <strain evidence="5">DAG 2021-001</strain>
        <tissue evidence="5">Whole body minus gut</tissue>
    </source>
</reference>
<evidence type="ECO:0000313" key="6">
    <source>
        <dbReference type="Proteomes" id="UP001378592"/>
    </source>
</evidence>
<feature type="region of interest" description="Disordered" evidence="4">
    <location>
        <begin position="324"/>
        <end position="368"/>
    </location>
</feature>
<protein>
    <recommendedName>
        <fullName evidence="7">Tumor protein D54</fullName>
    </recommendedName>
</protein>
<dbReference type="Pfam" id="PF04201">
    <property type="entry name" value="TPD52"/>
    <property type="match status" value="1"/>
</dbReference>
<sequence>MALAGDDGLTREAMATQRGPAAAVDNNNGEDGPKQAAGLDEDGAAAEGPASLEYEEDCYYSCIAAAGTPTFDQCWDDDEETYLLVTQNSETGGSLPLGIEDTLSVVDDNCTVEAEFYLKAANKKGRGVRVMFQDVSKPYLARVTSPRNYRRFLQLVKAEEASAGVDMSPDSGINELQGLTPEEQERQRQEWQQELAKIEEEIRTMREVLANKQKKAGDLKRKLGYTVWKEFQDDMSQGIRNVRESNVYHNVEEKIGQFGKAVSEAPIYQKTESIVKTTAEKTTSILGGLGSSVSSKLGQLKNSESFRSFEERVGSAYENVKTKVVTSRSNSTQSFDDALREADGSRKGSVGGITPASTPTIPEEKPLS</sequence>
<name>A0AAN9YZJ0_9ORTH</name>
<evidence type="ECO:0000256" key="3">
    <source>
        <dbReference type="SAM" id="Coils"/>
    </source>
</evidence>
<feature type="compositionally biased region" description="Basic and acidic residues" evidence="4">
    <location>
        <begin position="337"/>
        <end position="346"/>
    </location>
</feature>
<comment type="similarity">
    <text evidence="1">Belongs to the TPD52 family.</text>
</comment>
<keyword evidence="6" id="KW-1185">Reference proteome</keyword>